<feature type="domain" description="Nephrocystin 3-like N-terminal" evidence="2">
    <location>
        <begin position="363"/>
        <end position="479"/>
    </location>
</feature>
<dbReference type="PANTHER" id="PTHR46082">
    <property type="entry name" value="ATP/GTP-BINDING PROTEIN-RELATED"/>
    <property type="match status" value="1"/>
</dbReference>
<evidence type="ECO:0000259" key="2">
    <source>
        <dbReference type="Pfam" id="PF24883"/>
    </source>
</evidence>
<dbReference type="EMBL" id="CAJPDQ010000022">
    <property type="protein sequence ID" value="CAF9924851.1"/>
    <property type="molecule type" value="Genomic_DNA"/>
</dbReference>
<dbReference type="InterPro" id="IPR056884">
    <property type="entry name" value="NPHP3-like_N"/>
</dbReference>
<dbReference type="PANTHER" id="PTHR46082:SF11">
    <property type="entry name" value="AAA+ ATPASE DOMAIN-CONTAINING PROTEIN-RELATED"/>
    <property type="match status" value="1"/>
</dbReference>
<evidence type="ECO:0000313" key="4">
    <source>
        <dbReference type="Proteomes" id="UP000664169"/>
    </source>
</evidence>
<dbReference type="InterPro" id="IPR035994">
    <property type="entry name" value="Nucleoside_phosphorylase_sf"/>
</dbReference>
<keyword evidence="1" id="KW-0677">Repeat</keyword>
<protein>
    <recommendedName>
        <fullName evidence="2">Nephrocystin 3-like N-terminal domain-containing protein</fullName>
    </recommendedName>
</protein>
<dbReference type="GO" id="GO:0003824">
    <property type="term" value="F:catalytic activity"/>
    <property type="evidence" value="ECO:0007669"/>
    <property type="project" value="InterPro"/>
</dbReference>
<sequence length="550" mass="62426">MASKKTDYAIAWISALHEERAAAEAMLDEQYDDLHATPRDGNIYTFGRIGRHHIIIAGLPAGTYGAIPAATVATNLLRRFPNVRFGMLVGTGGGVPFDDLRLGDIVVGCPEQQHGGVIHYDFGTAIQEKKFVMKGALNKPPTVLRNAITKMRAKAERRDYDFQRHFDDMLQRNPKMKNKFDRPSKDDLYEADYIHLGYGRDCKDCSLQRTIHRQKRSVLGSRVFYGTIGCANQVLRDALLRDQLFEESGIICFEMEAAGLDNFPCIVIRGISDYADTHKNNDWQPYASAIAAAFAKELLLTIAPMSVNMTLQKDEGFQAGFDMMIVNQARDEQCLRDLRQTDPRSDKMRIKATRIGSCEEANQWVETNDRFEDWRNQSESQLLCVTGESDDGKTMLLCSMIDAVEKDGIQDPATAYFFLPANADRPNTGTAVLRGLMFMMIRKHWSLIKHVRRDYDHAGRDLFEDANSLEKDELLQLIVRFAYTTPTKWIVSSNNWPELEKQLLRLEEGTRLSIELAAGPSNLKLWYTFTTKSDGPQYERGKVQRHTLIS</sequence>
<dbReference type="OrthoDB" id="20872at2759"/>
<dbReference type="AlphaFoldDB" id="A0A8H3FF16"/>
<accession>A0A8H3FF16</accession>
<evidence type="ECO:0000313" key="3">
    <source>
        <dbReference type="EMBL" id="CAF9924851.1"/>
    </source>
</evidence>
<organism evidence="3 4">
    <name type="scientific">Gomphillus americanus</name>
    <dbReference type="NCBI Taxonomy" id="1940652"/>
    <lineage>
        <taxon>Eukaryota</taxon>
        <taxon>Fungi</taxon>
        <taxon>Dikarya</taxon>
        <taxon>Ascomycota</taxon>
        <taxon>Pezizomycotina</taxon>
        <taxon>Lecanoromycetes</taxon>
        <taxon>OSLEUM clade</taxon>
        <taxon>Ostropomycetidae</taxon>
        <taxon>Ostropales</taxon>
        <taxon>Graphidaceae</taxon>
        <taxon>Gomphilloideae</taxon>
        <taxon>Gomphillus</taxon>
    </lineage>
</organism>
<dbReference type="Pfam" id="PF24883">
    <property type="entry name" value="NPHP3_N"/>
    <property type="match status" value="1"/>
</dbReference>
<name>A0A8H3FF16_9LECA</name>
<reference evidence="3" key="1">
    <citation type="submission" date="2021-03" db="EMBL/GenBank/DDBJ databases">
        <authorList>
            <person name="Tagirdzhanova G."/>
        </authorList>
    </citation>
    <scope>NUCLEOTIDE SEQUENCE</scope>
</reference>
<comment type="caution">
    <text evidence="3">The sequence shown here is derived from an EMBL/GenBank/DDBJ whole genome shotgun (WGS) entry which is preliminary data.</text>
</comment>
<keyword evidence="4" id="KW-1185">Reference proteome</keyword>
<dbReference type="SUPFAM" id="SSF53167">
    <property type="entry name" value="Purine and uridine phosphorylases"/>
    <property type="match status" value="1"/>
</dbReference>
<dbReference type="Proteomes" id="UP000664169">
    <property type="component" value="Unassembled WGS sequence"/>
</dbReference>
<dbReference type="GO" id="GO:0009116">
    <property type="term" value="P:nucleoside metabolic process"/>
    <property type="evidence" value="ECO:0007669"/>
    <property type="project" value="InterPro"/>
</dbReference>
<gene>
    <name evidence="3" type="ORF">GOMPHAMPRED_003735</name>
</gene>
<proteinExistence type="predicted"/>
<evidence type="ECO:0000256" key="1">
    <source>
        <dbReference type="ARBA" id="ARBA00022737"/>
    </source>
</evidence>
<dbReference type="InterPro" id="IPR053137">
    <property type="entry name" value="NLR-like"/>
</dbReference>
<dbReference type="Gene3D" id="3.40.50.1580">
    <property type="entry name" value="Nucleoside phosphorylase domain"/>
    <property type="match status" value="1"/>
</dbReference>